<name>A0A9P8TAJ8_9ASCO</name>
<evidence type="ECO:0000313" key="1">
    <source>
        <dbReference type="EMBL" id="KAH3671405.1"/>
    </source>
</evidence>
<dbReference type="Proteomes" id="UP000769528">
    <property type="component" value="Unassembled WGS sequence"/>
</dbReference>
<sequence>MTSQSILILKRNSSTSIKQLKRVPNVFNKIHSAGNVKPNYQPGLYHHPSPSISIETPSAFLPSNDPRKSLRTSTKNFANAPALSTPREQRLNLTPKEVSEIQKLRNEDPEIWTRNSLAKKFDVSPFTISLVSSPNKSRSGEMTNRLNTIKESWGRQRYLARLDRQKRKTQWYRDE</sequence>
<dbReference type="GO" id="GO:0005762">
    <property type="term" value="C:mitochondrial large ribosomal subunit"/>
    <property type="evidence" value="ECO:0007669"/>
    <property type="project" value="TreeGrafter"/>
</dbReference>
<reference evidence="1" key="1">
    <citation type="journal article" date="2021" name="Open Biol.">
        <title>Shared evolutionary footprints suggest mitochondrial oxidative damage underlies multiple complex I losses in fungi.</title>
        <authorList>
            <person name="Schikora-Tamarit M.A."/>
            <person name="Marcet-Houben M."/>
            <person name="Nosek J."/>
            <person name="Gabaldon T."/>
        </authorList>
    </citation>
    <scope>NUCLEOTIDE SEQUENCE</scope>
    <source>
        <strain evidence="1">CBS6341</strain>
    </source>
</reference>
<dbReference type="PANTHER" id="PTHR28266">
    <property type="entry name" value="54S RIBOSOMAL PROTEIN L20, MITOCHONDRIAL"/>
    <property type="match status" value="1"/>
</dbReference>
<protein>
    <recommendedName>
        <fullName evidence="3">54S ribosomal protein L20, mitochondrial</fullName>
    </recommendedName>
</protein>
<dbReference type="GO" id="GO:0003735">
    <property type="term" value="F:structural constituent of ribosome"/>
    <property type="evidence" value="ECO:0007669"/>
    <property type="project" value="TreeGrafter"/>
</dbReference>
<proteinExistence type="predicted"/>
<dbReference type="InterPro" id="IPR024388">
    <property type="entry name" value="Ribosomal_mL58"/>
</dbReference>
<evidence type="ECO:0000313" key="2">
    <source>
        <dbReference type="Proteomes" id="UP000769528"/>
    </source>
</evidence>
<organism evidence="1 2">
    <name type="scientific">Wickerhamomyces mucosus</name>
    <dbReference type="NCBI Taxonomy" id="1378264"/>
    <lineage>
        <taxon>Eukaryota</taxon>
        <taxon>Fungi</taxon>
        <taxon>Dikarya</taxon>
        <taxon>Ascomycota</taxon>
        <taxon>Saccharomycotina</taxon>
        <taxon>Saccharomycetes</taxon>
        <taxon>Phaffomycetales</taxon>
        <taxon>Wickerhamomycetaceae</taxon>
        <taxon>Wickerhamomyces</taxon>
    </lineage>
</organism>
<reference evidence="1" key="2">
    <citation type="submission" date="2021-01" db="EMBL/GenBank/DDBJ databases">
        <authorList>
            <person name="Schikora-Tamarit M.A."/>
        </authorList>
    </citation>
    <scope>NUCLEOTIDE SEQUENCE</scope>
    <source>
        <strain evidence="1">CBS6341</strain>
    </source>
</reference>
<comment type="caution">
    <text evidence="1">The sequence shown here is derived from an EMBL/GenBank/DDBJ whole genome shotgun (WGS) entry which is preliminary data.</text>
</comment>
<accession>A0A9P8TAJ8</accession>
<dbReference type="AlphaFoldDB" id="A0A9P8TAJ8"/>
<dbReference type="EMBL" id="JAEUBF010001281">
    <property type="protein sequence ID" value="KAH3671405.1"/>
    <property type="molecule type" value="Genomic_DNA"/>
</dbReference>
<dbReference type="Pfam" id="PF12824">
    <property type="entry name" value="MRP-L20"/>
    <property type="match status" value="1"/>
</dbReference>
<gene>
    <name evidence="1" type="ORF">WICMUC_004702</name>
</gene>
<dbReference type="PANTHER" id="PTHR28266:SF1">
    <property type="entry name" value="LARGE RIBOSOMAL SUBUNIT PROTEIN ML58"/>
    <property type="match status" value="1"/>
</dbReference>
<evidence type="ECO:0008006" key="3">
    <source>
        <dbReference type="Google" id="ProtNLM"/>
    </source>
</evidence>
<keyword evidence="2" id="KW-1185">Reference proteome</keyword>
<dbReference type="OrthoDB" id="6021263at2759"/>